<evidence type="ECO:0000259" key="2">
    <source>
        <dbReference type="Pfam" id="PF01693"/>
    </source>
</evidence>
<name>A0A9N8H8N3_9STRA</name>
<dbReference type="InterPro" id="IPR011320">
    <property type="entry name" value="RNase_H1_N"/>
</dbReference>
<feature type="compositionally biased region" description="Acidic residues" evidence="1">
    <location>
        <begin position="703"/>
        <end position="744"/>
    </location>
</feature>
<dbReference type="Gene3D" id="3.40.970.10">
    <property type="entry name" value="Ribonuclease H1, N-terminal domain"/>
    <property type="match status" value="1"/>
</dbReference>
<dbReference type="InterPro" id="IPR037056">
    <property type="entry name" value="RNase_H1_N_sf"/>
</dbReference>
<keyword evidence="4" id="KW-1185">Reference proteome</keyword>
<feature type="region of interest" description="Disordered" evidence="1">
    <location>
        <begin position="78"/>
        <end position="252"/>
    </location>
</feature>
<reference evidence="3" key="1">
    <citation type="submission" date="2020-06" db="EMBL/GenBank/DDBJ databases">
        <authorList>
            <consortium name="Plant Systems Biology data submission"/>
        </authorList>
    </citation>
    <scope>NUCLEOTIDE SEQUENCE</scope>
    <source>
        <strain evidence="3">D6</strain>
    </source>
</reference>
<proteinExistence type="predicted"/>
<dbReference type="Proteomes" id="UP001153069">
    <property type="component" value="Unassembled WGS sequence"/>
</dbReference>
<gene>
    <name evidence="3" type="ORF">SEMRO_96_G049460.1</name>
</gene>
<feature type="compositionally biased region" description="Basic and acidic residues" evidence="1">
    <location>
        <begin position="621"/>
        <end position="633"/>
    </location>
</feature>
<evidence type="ECO:0000256" key="1">
    <source>
        <dbReference type="SAM" id="MobiDB-lite"/>
    </source>
</evidence>
<feature type="compositionally biased region" description="Low complexity" evidence="1">
    <location>
        <begin position="419"/>
        <end position="450"/>
    </location>
</feature>
<feature type="region of interest" description="Disordered" evidence="1">
    <location>
        <begin position="684"/>
        <end position="758"/>
    </location>
</feature>
<dbReference type="SUPFAM" id="SSF55658">
    <property type="entry name" value="L9 N-domain-like"/>
    <property type="match status" value="1"/>
</dbReference>
<feature type="domain" description="Ribonuclease H1 N-terminal" evidence="2">
    <location>
        <begin position="26"/>
        <end position="70"/>
    </location>
</feature>
<protein>
    <recommendedName>
        <fullName evidence="2">Ribonuclease H1 N-terminal domain-containing protein</fullName>
    </recommendedName>
</protein>
<feature type="compositionally biased region" description="Low complexity" evidence="1">
    <location>
        <begin position="226"/>
        <end position="243"/>
    </location>
</feature>
<evidence type="ECO:0000313" key="3">
    <source>
        <dbReference type="EMBL" id="CAB9500938.1"/>
    </source>
</evidence>
<comment type="caution">
    <text evidence="3">The sequence shown here is derived from an EMBL/GenBank/DDBJ whole genome shotgun (WGS) entry which is preliminary data.</text>
</comment>
<feature type="compositionally biased region" description="Basic residues" evidence="1">
    <location>
        <begin position="182"/>
        <end position="198"/>
    </location>
</feature>
<dbReference type="Pfam" id="PF01693">
    <property type="entry name" value="Cauli_VI"/>
    <property type="match status" value="1"/>
</dbReference>
<sequence>MEATCPDHGDSTKKKQQLAIDQTEVFYAVRKGLNVQFCIFLRWEDCKAQIEGCQDSEYSSFADWQEAIHYVKVKSGTTHTTTHTATASPDVDEDVESDAERSHDSDAKAETTCTTDTPKSRKRKRTVFLQGAVSPQNTNDIDNTEAEPSASEKSTARSKKQKTSTKMNTTEKKKQSTGTAKAKAKAKNSKQTTKKKSKKTDPPKTKTKTNTTSKKASASRHKKSDTAATTNSSTANGNNNNHKTSTKNDRNRYYEPLHKLLLEGYLQCKPKAWRRDQLGLSFREPHKQTTQTRYLQDLMELRGFLAASPNVAYLQLTPEKRKTIKAQSDHTILNPHSIRYLNHAWGVNRKYHNDLDDKLHAATSTTTPPKDTTAFTSCTIEHRQAARMRYTAKKLYIHHRVEALTNESRLYNLFRGRNNQSTTTTRETTNTNIMGVTTTTNNNSENENGTANDDNDDNKEQQLIMTPSMAGRDQKRKWQHQAAQEWDAMTEAEREPWIEKERLHDLEQPHIKVKLMAALKENPQRPTAKLVEDIDFWCGRTTIAKWRQTYQSISARGGTKRTIRAATNNKRNLVPRQRQITNNSTNATTHATLPAARPGAGVSLLRQEHGQLNVPGNHQAPQHEQDDIERQQEEEPDRVAAAATHRQAQEALLQDEVPEEETEEDQQDVTAAAAAAAGHLLVELVEGQPTTTTTTLPDVYQHDDEDEDDNEEEEEENEEDTNNLDDLESALEDNDQAPSDDDDASNVMEYVGDYENTG</sequence>
<accession>A0A9N8H8N3</accession>
<dbReference type="AlphaFoldDB" id="A0A9N8H8N3"/>
<organism evidence="3 4">
    <name type="scientific">Seminavis robusta</name>
    <dbReference type="NCBI Taxonomy" id="568900"/>
    <lineage>
        <taxon>Eukaryota</taxon>
        <taxon>Sar</taxon>
        <taxon>Stramenopiles</taxon>
        <taxon>Ochrophyta</taxon>
        <taxon>Bacillariophyta</taxon>
        <taxon>Bacillariophyceae</taxon>
        <taxon>Bacillariophycidae</taxon>
        <taxon>Naviculales</taxon>
        <taxon>Naviculaceae</taxon>
        <taxon>Seminavis</taxon>
    </lineage>
</organism>
<feature type="compositionally biased region" description="Basic and acidic residues" evidence="1">
    <location>
        <begin position="98"/>
        <end position="109"/>
    </location>
</feature>
<evidence type="ECO:0000313" key="4">
    <source>
        <dbReference type="Proteomes" id="UP001153069"/>
    </source>
</evidence>
<feature type="compositionally biased region" description="Low complexity" evidence="1">
    <location>
        <begin position="78"/>
        <end position="87"/>
    </location>
</feature>
<dbReference type="EMBL" id="CAICTM010000095">
    <property type="protein sequence ID" value="CAB9500938.1"/>
    <property type="molecule type" value="Genomic_DNA"/>
</dbReference>
<dbReference type="InterPro" id="IPR009027">
    <property type="entry name" value="Ribosomal_bL9/RNase_H1_N"/>
</dbReference>
<feature type="region of interest" description="Disordered" evidence="1">
    <location>
        <begin position="419"/>
        <end position="458"/>
    </location>
</feature>
<feature type="region of interest" description="Disordered" evidence="1">
    <location>
        <begin position="612"/>
        <end position="647"/>
    </location>
</feature>